<dbReference type="GeneID" id="55844624"/>
<dbReference type="Proteomes" id="UP000549134">
    <property type="component" value="Unassembled WGS sequence"/>
</dbReference>
<dbReference type="RefSeq" id="WP_016971690.1">
    <property type="nucleotide sequence ID" value="NZ_CP020369.1"/>
</dbReference>
<dbReference type="EMBL" id="JACAQK010000004">
    <property type="protein sequence ID" value="NWD35162.1"/>
    <property type="molecule type" value="Genomic_DNA"/>
</dbReference>
<proteinExistence type="predicted"/>
<sequence>MTSSASTEPQHSLTDTLIAQMSTGPAFREVAAILLREQFQALYPTLDIDPNTAVVGTPLWDIEEDQVVPAGCHYQVLTDVLAVQSVLAVPTLYIEGQHFLTQLPIIEPAVHLPVRILDIASILNTLAPVILRGYQQAQLEYWNAAEGDSGPRWHALSGVLRDLWNVEQMPGWTAADCRMARELFQTPDAATRKRDEPEAVRAYVVDVDQIDEAGNTTHLDENLISVLIGKSEGREVVLTHSLMSSFKKYRSLDELGKDLPLLAAHKKLEWRLVEPEGDFFDYLASTFIAIQIRAIGAIDFSYLREADASQHSLAQPPTPRAKRDTPALNHYVQALPEWLTRASASDQDAYSRHLKDLATLHSANEGRTYDEGISPLQPFTLDRLSTEMRKDHPDVLPQWLGELDIVVRSPVVWGTFAVPGQIETTVFSLTELALQNLIALPLGIKSLRLRNPLALPDWLTVDYLESLVRRVDIGSTYPALIQRTLLDNPQDSSRRRSLYAQHLRIQLPLLALQCKLRDEGGIDEQGYAYVKAVMQTELAERQVKGQRIVMRPLAFVPTRRQDSAADQVTNMFVIGPEDPNTGPCLLYRPLLDKPLSQFPSQSNLLYALQQSRSLRESVLAWLPDKVRDDYAQYVFPGDLPSPWAVVEFLADPFKLWIMGGPLTLGQDTIEDDLFSALYDANANALITLADRQSVSNAEARWATFKRAGWLIFNSALPFLGRTVGVAAWIWQIMDQLQNVVDAHEHPEQQSTWAAFVELLLNLGTALTLHSVTRVAPRLPTPGEPVVMPKQPSPPTPVSITRLTPIASDALITHDQPLHVSGAINRTPARLATVLDSFMVAKPDALGDANSEPGAYHFLHRDGQDWYAPVAHRWFKVRVDENDDVQIVDAMLPNRIGPLLIHNSSGQWFIDTRLRLRGGGPRLLTAKARVEAKQKAQQLRERLEAFERGKKTAQNELQQARQALDAGPSTSADALRNTYIQTLETQRTEYESALQMLKEMNVHEPSAEYAPKALNYIKAQTRLTQAVLSDILARFTPKWRTVHDQMQRQVEVPQERHIEDFREMRELAGKLLVQLEYMHGRFTELKGLARDGALLLNTLKGSMPVYTPDDLKAIRVSLTRNLCLPEASIKHTPQAWVAIDQIVDTADIAIQCLRDTLEERSDRRLDERIDSLSSLIEQFQLLDERLQDFPVEFPEQAITDQLHELRGELTEFQRRATSNLGLLSLERTQVRGRPTPPSTPPRPKKQFIHTRYNGVLIGEPRLSSLGLETGLVDIRSPLTQQVLATYHEKAKGVWVVRDRTPPPSADPVAMDVQQSAAQGQALLNGLPAFLTRARIHANRVDRAPFGIEHMYHQHARRLELARHAIENALTQRNLAENDAGSAPASAMTKALDSALADLYQQSNQLVQRTLRLRPPTVSGIEWLKRHNVVAIKKTLTRRRIKSAKPDYLDEYVISDRVTGQVLWYAHFHYSTSWTPDKAYLCARLKTPEEHRLGATADSPKGLNHAQTIAFYRSEISLEQARELFFERPKSESGH</sequence>
<keyword evidence="1" id="KW-0175">Coiled coil</keyword>
<dbReference type="InterPro" id="IPR046673">
    <property type="entry name" value="ToxA_N"/>
</dbReference>
<comment type="caution">
    <text evidence="3">The sequence shown here is derived from an EMBL/GenBank/DDBJ whole genome shotgun (WGS) entry which is preliminary data.</text>
</comment>
<evidence type="ECO:0000259" key="2">
    <source>
        <dbReference type="Pfam" id="PF20178"/>
    </source>
</evidence>
<feature type="domain" description="Dermonecrotic toxin N-terminal" evidence="2">
    <location>
        <begin position="373"/>
        <end position="617"/>
    </location>
</feature>
<reference evidence="3 4" key="1">
    <citation type="submission" date="2020-04" db="EMBL/GenBank/DDBJ databases">
        <title>Molecular characterization of pseudomonads from Agaricus bisporus reveal novel blotch 2 pathogens in Western Europe.</title>
        <authorList>
            <person name="Taparia T."/>
            <person name="Krijger M."/>
            <person name="Haynes E."/>
            <person name="Elpinstone J.G."/>
            <person name="Noble R."/>
            <person name="Van Der Wolf J."/>
        </authorList>
    </citation>
    <scope>NUCLEOTIDE SEQUENCE [LARGE SCALE GENOMIC DNA]</scope>
    <source>
        <strain evidence="3 4">IPO3746</strain>
    </source>
</reference>
<evidence type="ECO:0000313" key="4">
    <source>
        <dbReference type="Proteomes" id="UP000549134"/>
    </source>
</evidence>
<gene>
    <name evidence="3" type="ORF">HX787_04770</name>
</gene>
<feature type="coiled-coil region" evidence="1">
    <location>
        <begin position="928"/>
        <end position="999"/>
    </location>
</feature>
<evidence type="ECO:0000256" key="1">
    <source>
        <dbReference type="SAM" id="Coils"/>
    </source>
</evidence>
<protein>
    <recommendedName>
        <fullName evidence="2">Dermonecrotic toxin N-terminal domain-containing protein</fullName>
    </recommendedName>
</protein>
<name>A0A7Y8AJ74_PSETO</name>
<accession>A0A7Y8AJ74</accession>
<organism evidence="3 4">
    <name type="scientific">Pseudomonas tolaasii</name>
    <dbReference type="NCBI Taxonomy" id="29442"/>
    <lineage>
        <taxon>Bacteria</taxon>
        <taxon>Pseudomonadati</taxon>
        <taxon>Pseudomonadota</taxon>
        <taxon>Gammaproteobacteria</taxon>
        <taxon>Pseudomonadales</taxon>
        <taxon>Pseudomonadaceae</taxon>
        <taxon>Pseudomonas</taxon>
    </lineage>
</organism>
<dbReference type="Pfam" id="PF20178">
    <property type="entry name" value="ToxA_N"/>
    <property type="match status" value="1"/>
</dbReference>
<evidence type="ECO:0000313" key="3">
    <source>
        <dbReference type="EMBL" id="NWD35162.1"/>
    </source>
</evidence>